<sequence length="201" mass="21131">MTRMMTALCLGVASLALAAPAFAQSKGDWTLGVGVVNVNPKSDNGTLAGAAADIDDATALQFTAEYFVADNIGIELLAASPFEHDVNLAGIGFAGSVKQLPPTLSVKYHFPTQSNFKPFVGLGINYTTFFEEESPLGTLELDDSFGLAATVGAEWLVGDSAAVRLDVRYIKIDSDVSLNGANIGKAEIDPVTVGLAYVHRF</sequence>
<gene>
    <name evidence="3" type="ORF">GFB49_03830</name>
</gene>
<comment type="caution">
    <text evidence="3">The sequence shown here is derived from an EMBL/GenBank/DDBJ whole genome shotgun (WGS) entry which is preliminary data.</text>
</comment>
<organism evidence="3 4">
    <name type="scientific">Tritonibacter litoralis</name>
    <dbReference type="NCBI Taxonomy" id="2662264"/>
    <lineage>
        <taxon>Bacteria</taxon>
        <taxon>Pseudomonadati</taxon>
        <taxon>Pseudomonadota</taxon>
        <taxon>Alphaproteobacteria</taxon>
        <taxon>Rhodobacterales</taxon>
        <taxon>Paracoccaceae</taxon>
        <taxon>Tritonibacter</taxon>
    </lineage>
</organism>
<proteinExistence type="inferred from homology"/>
<dbReference type="Pfam" id="PF03922">
    <property type="entry name" value="OmpW"/>
    <property type="match status" value="1"/>
</dbReference>
<evidence type="ECO:0000313" key="3">
    <source>
        <dbReference type="EMBL" id="MQQ07575.1"/>
    </source>
</evidence>
<dbReference type="GO" id="GO:0019867">
    <property type="term" value="C:outer membrane"/>
    <property type="evidence" value="ECO:0007669"/>
    <property type="project" value="InterPro"/>
</dbReference>
<feature type="chain" id="PRO_5032340304" evidence="2">
    <location>
        <begin position="24"/>
        <end position="201"/>
    </location>
</feature>
<comment type="similarity">
    <text evidence="1">Belongs to the OmpW/AlkL family.</text>
</comment>
<name>A0A843YD34_9RHOB</name>
<dbReference type="InterPro" id="IPR005618">
    <property type="entry name" value="OMPW"/>
</dbReference>
<keyword evidence="4" id="KW-1185">Reference proteome</keyword>
<feature type="signal peptide" evidence="2">
    <location>
        <begin position="1"/>
        <end position="23"/>
    </location>
</feature>
<accession>A0A843YD34</accession>
<dbReference type="EMBL" id="WIBF01000001">
    <property type="protein sequence ID" value="MQQ07575.1"/>
    <property type="molecule type" value="Genomic_DNA"/>
</dbReference>
<dbReference type="PANTHER" id="PTHR36920:SF1">
    <property type="entry name" value="OUTER MEMBRANE PROTEIN W"/>
    <property type="match status" value="1"/>
</dbReference>
<dbReference type="GO" id="GO:0055085">
    <property type="term" value="P:transmembrane transport"/>
    <property type="evidence" value="ECO:0007669"/>
    <property type="project" value="TreeGrafter"/>
</dbReference>
<evidence type="ECO:0000256" key="1">
    <source>
        <dbReference type="ARBA" id="ARBA00009330"/>
    </source>
</evidence>
<dbReference type="Gene3D" id="2.40.160.20">
    <property type="match status" value="1"/>
</dbReference>
<dbReference type="Proteomes" id="UP000444174">
    <property type="component" value="Unassembled WGS sequence"/>
</dbReference>
<evidence type="ECO:0000256" key="2">
    <source>
        <dbReference type="SAM" id="SignalP"/>
    </source>
</evidence>
<dbReference type="PANTHER" id="PTHR36920">
    <property type="match status" value="1"/>
</dbReference>
<dbReference type="SUPFAM" id="SSF56925">
    <property type="entry name" value="OMPA-like"/>
    <property type="match status" value="1"/>
</dbReference>
<dbReference type="InterPro" id="IPR011250">
    <property type="entry name" value="OMP/PagP_B-barrel"/>
</dbReference>
<protein>
    <submittedName>
        <fullName evidence="3">Outer membrane beta-barrel protein</fullName>
    </submittedName>
</protein>
<keyword evidence="2" id="KW-0732">Signal</keyword>
<dbReference type="RefSeq" id="WP_153214444.1">
    <property type="nucleotide sequence ID" value="NZ_WIBF01000001.1"/>
</dbReference>
<dbReference type="AlphaFoldDB" id="A0A843YD34"/>
<reference evidence="3 4" key="1">
    <citation type="submission" date="2019-10" db="EMBL/GenBank/DDBJ databases">
        <title>Epibacterium sp. nov., isolated from seawater.</title>
        <authorList>
            <person name="Zhang X."/>
            <person name="Li N."/>
        </authorList>
    </citation>
    <scope>NUCLEOTIDE SEQUENCE [LARGE SCALE GENOMIC DNA]</scope>
    <source>
        <strain evidence="3 4">SM1979</strain>
    </source>
</reference>
<evidence type="ECO:0000313" key="4">
    <source>
        <dbReference type="Proteomes" id="UP000444174"/>
    </source>
</evidence>